<reference evidence="1" key="1">
    <citation type="journal article" date="2023" name="Mol. Phylogenet. Evol.">
        <title>Genome-scale phylogeny and comparative genomics of the fungal order Sordariales.</title>
        <authorList>
            <person name="Hensen N."/>
            <person name="Bonometti L."/>
            <person name="Westerberg I."/>
            <person name="Brannstrom I.O."/>
            <person name="Guillou S."/>
            <person name="Cros-Aarteil S."/>
            <person name="Calhoun S."/>
            <person name="Haridas S."/>
            <person name="Kuo A."/>
            <person name="Mondo S."/>
            <person name="Pangilinan J."/>
            <person name="Riley R."/>
            <person name="LaButti K."/>
            <person name="Andreopoulos B."/>
            <person name="Lipzen A."/>
            <person name="Chen C."/>
            <person name="Yan M."/>
            <person name="Daum C."/>
            <person name="Ng V."/>
            <person name="Clum A."/>
            <person name="Steindorff A."/>
            <person name="Ohm R.A."/>
            <person name="Martin F."/>
            <person name="Silar P."/>
            <person name="Natvig D.O."/>
            <person name="Lalanne C."/>
            <person name="Gautier V."/>
            <person name="Ament-Velasquez S.L."/>
            <person name="Kruys A."/>
            <person name="Hutchinson M.I."/>
            <person name="Powell A.J."/>
            <person name="Barry K."/>
            <person name="Miller A.N."/>
            <person name="Grigoriev I.V."/>
            <person name="Debuchy R."/>
            <person name="Gladieux P."/>
            <person name="Hiltunen Thoren M."/>
            <person name="Johannesson H."/>
        </authorList>
    </citation>
    <scope>NUCLEOTIDE SEQUENCE</scope>
    <source>
        <strain evidence="1">SMH4131-1</strain>
    </source>
</reference>
<protein>
    <submittedName>
        <fullName evidence="1">Uncharacterized protein</fullName>
    </submittedName>
</protein>
<gene>
    <name evidence="1" type="ORF">B0T19DRAFT_64365</name>
</gene>
<sequence>MKRDWMPVWNERTGKSLKNGAVGFEVLAGRRSLKNDSIRMQTSPAAAALQVDSKAGRVEGGVGCIRGPPIGEQLPCTSALVLQCDSRGDPVFSRLGLCTLPWHPSLGFRFNTSLHRCDRLCGSCRRGEMLRACHTQLTDGPQSIASKHHPAPKKPKGCVWYMLDYVRVQLAISFHLLPCATPMSLPERQIKAGDGEFHDLGKIRTRNVGQPNNLTLLERPAARLGRRMPTPVWCRCCCGCGCCASDWMNRTRAAAYIHYMIAR</sequence>
<accession>A0AAE0MM38</accession>
<dbReference type="AlphaFoldDB" id="A0AAE0MM38"/>
<name>A0AAE0MM38_9PEZI</name>
<dbReference type="EMBL" id="JAUEPO010000001">
    <property type="protein sequence ID" value="KAK3337205.1"/>
    <property type="molecule type" value="Genomic_DNA"/>
</dbReference>
<proteinExistence type="predicted"/>
<evidence type="ECO:0000313" key="2">
    <source>
        <dbReference type="Proteomes" id="UP001286456"/>
    </source>
</evidence>
<evidence type="ECO:0000313" key="1">
    <source>
        <dbReference type="EMBL" id="KAK3337205.1"/>
    </source>
</evidence>
<keyword evidence="2" id="KW-1185">Reference proteome</keyword>
<reference evidence="1" key="2">
    <citation type="submission" date="2023-06" db="EMBL/GenBank/DDBJ databases">
        <authorList>
            <consortium name="Lawrence Berkeley National Laboratory"/>
            <person name="Haridas S."/>
            <person name="Hensen N."/>
            <person name="Bonometti L."/>
            <person name="Westerberg I."/>
            <person name="Brannstrom I.O."/>
            <person name="Guillou S."/>
            <person name="Cros-Aarteil S."/>
            <person name="Calhoun S."/>
            <person name="Kuo A."/>
            <person name="Mondo S."/>
            <person name="Pangilinan J."/>
            <person name="Riley R."/>
            <person name="Labutti K."/>
            <person name="Andreopoulos B."/>
            <person name="Lipzen A."/>
            <person name="Chen C."/>
            <person name="Yanf M."/>
            <person name="Daum C."/>
            <person name="Ng V."/>
            <person name="Clum A."/>
            <person name="Steindorff A."/>
            <person name="Ohm R."/>
            <person name="Martin F."/>
            <person name="Silar P."/>
            <person name="Natvig D."/>
            <person name="Lalanne C."/>
            <person name="Gautier V."/>
            <person name="Ament-Velasquez S.L."/>
            <person name="Kruys A."/>
            <person name="Hutchinson M.I."/>
            <person name="Powell A.J."/>
            <person name="Barry K."/>
            <person name="Miller A.N."/>
            <person name="Grigoriev I.V."/>
            <person name="Debuchy R."/>
            <person name="Gladieux P."/>
            <person name="Thoren M.H."/>
            <person name="Johannesson H."/>
        </authorList>
    </citation>
    <scope>NUCLEOTIDE SEQUENCE</scope>
    <source>
        <strain evidence="1">SMH4131-1</strain>
    </source>
</reference>
<dbReference type="Proteomes" id="UP001286456">
    <property type="component" value="Unassembled WGS sequence"/>
</dbReference>
<comment type="caution">
    <text evidence="1">The sequence shown here is derived from an EMBL/GenBank/DDBJ whole genome shotgun (WGS) entry which is preliminary data.</text>
</comment>
<organism evidence="1 2">
    <name type="scientific">Cercophora scortea</name>
    <dbReference type="NCBI Taxonomy" id="314031"/>
    <lineage>
        <taxon>Eukaryota</taxon>
        <taxon>Fungi</taxon>
        <taxon>Dikarya</taxon>
        <taxon>Ascomycota</taxon>
        <taxon>Pezizomycotina</taxon>
        <taxon>Sordariomycetes</taxon>
        <taxon>Sordariomycetidae</taxon>
        <taxon>Sordariales</taxon>
        <taxon>Lasiosphaeriaceae</taxon>
        <taxon>Cercophora</taxon>
    </lineage>
</organism>